<feature type="domain" description="PASTA" evidence="2">
    <location>
        <begin position="44"/>
        <end position="110"/>
    </location>
</feature>
<evidence type="ECO:0000313" key="4">
    <source>
        <dbReference type="EMBL" id="MCI5755446.1"/>
    </source>
</evidence>
<evidence type="ECO:0000313" key="6">
    <source>
        <dbReference type="Proteomes" id="UP001139365"/>
    </source>
</evidence>
<comment type="caution">
    <text evidence="3">The sequence shown here is derived from an EMBL/GenBank/DDBJ whole genome shotgun (WGS) entry which is preliminary data.</text>
</comment>
<reference evidence="4 6" key="2">
    <citation type="submission" date="2022-03" db="EMBL/GenBank/DDBJ databases">
        <title>Metagenome-assembled genomes from swine fecal metagenomes.</title>
        <authorList>
            <person name="Holman D.B."/>
            <person name="Kommadath A."/>
        </authorList>
    </citation>
    <scope>NUCLEOTIDE SEQUENCE [LARGE SCALE GENOMIC DNA]</scope>
    <source>
        <strain evidence="4">SUG147</strain>
    </source>
</reference>
<dbReference type="Proteomes" id="UP001139365">
    <property type="component" value="Unassembled WGS sequence"/>
</dbReference>
<name>R6UAJ3_9BACT</name>
<dbReference type="Gene3D" id="3.30.10.20">
    <property type="match status" value="1"/>
</dbReference>
<dbReference type="PROSITE" id="PS51178">
    <property type="entry name" value="PASTA"/>
    <property type="match status" value="1"/>
</dbReference>
<dbReference type="InterPro" id="IPR005543">
    <property type="entry name" value="PASTA_dom"/>
</dbReference>
<proteinExistence type="predicted"/>
<dbReference type="SMART" id="SM00740">
    <property type="entry name" value="PASTA"/>
    <property type="match status" value="1"/>
</dbReference>
<reference evidence="3" key="1">
    <citation type="submission" date="2012-11" db="EMBL/GenBank/DDBJ databases">
        <title>Dependencies among metagenomic species, viruses, plasmids and units of genetic variation.</title>
        <authorList>
            <person name="Nielsen H.B."/>
            <person name="Almeida M."/>
            <person name="Juncker A.S."/>
            <person name="Rasmussen S."/>
            <person name="Li J."/>
            <person name="Sunagawa S."/>
            <person name="Plichta D."/>
            <person name="Gautier L."/>
            <person name="Le Chatelier E."/>
            <person name="Peletier E."/>
            <person name="Bonde I."/>
            <person name="Nielsen T."/>
            <person name="Manichanh C."/>
            <person name="Arumugam M."/>
            <person name="Batto J."/>
            <person name="Santos M.B.Q.D."/>
            <person name="Blom N."/>
            <person name="Borruel N."/>
            <person name="Burgdorf K.S."/>
            <person name="Boumezbeur F."/>
            <person name="Casellas F."/>
            <person name="Dore J."/>
            <person name="Guarner F."/>
            <person name="Hansen T."/>
            <person name="Hildebrand F."/>
            <person name="Kaas R.S."/>
            <person name="Kennedy S."/>
            <person name="Kristiansen K."/>
            <person name="Kultima J.R."/>
            <person name="Leonard P."/>
            <person name="Levenez F."/>
            <person name="Lund O."/>
            <person name="Moumen B."/>
            <person name="Le Paslier D."/>
            <person name="Pons N."/>
            <person name="Pedersen O."/>
            <person name="Prifti E."/>
            <person name="Qin J."/>
            <person name="Raes J."/>
            <person name="Tap J."/>
            <person name="Tims S."/>
            <person name="Ussery D.W."/>
            <person name="Yamada T."/>
            <person name="MetaHit consortium"/>
            <person name="Renault P."/>
            <person name="Sicheritz-Ponten T."/>
            <person name="Bork P."/>
            <person name="Wang J."/>
            <person name="Brunak S."/>
            <person name="Ehrlich S.D."/>
        </authorList>
    </citation>
    <scope>NUCLEOTIDE SEQUENCE [LARGE SCALE GENOMIC DNA]</scope>
</reference>
<keyword evidence="1" id="KW-0732">Signal</keyword>
<dbReference type="PROSITE" id="PS51257">
    <property type="entry name" value="PROKAR_LIPOPROTEIN"/>
    <property type="match status" value="1"/>
</dbReference>
<dbReference type="EMBL" id="JALEMU010000065">
    <property type="protein sequence ID" value="MCI5755446.1"/>
    <property type="molecule type" value="Genomic_DNA"/>
</dbReference>
<sequence length="248" mass="26909">MKKKVITALLAAIIAVSFASCGIVRGTPAETSGAVKSKDTSSRKSDLIKIPDISGLKEDEGALILSGKGLIPKREYKYHDSVERGMIIGTEPAIGSSIDGDAPVTVFVSMGPEIFDLKNAVGYIMNVAGVDPFSWGDNGEKQTKSFYVFVNRNELCIIITLGMKSAEELEFFRTFGYASVNEDYSDSVIADIEYSSKTIDNTGNDTTFTVKVPLSELENDRPKSIYIKLDFSVGGNPETLKAGFDLSW</sequence>
<evidence type="ECO:0000256" key="1">
    <source>
        <dbReference type="SAM" id="SignalP"/>
    </source>
</evidence>
<evidence type="ECO:0000313" key="5">
    <source>
        <dbReference type="Proteomes" id="UP000017938"/>
    </source>
</evidence>
<evidence type="ECO:0000259" key="2">
    <source>
        <dbReference type="PROSITE" id="PS51178"/>
    </source>
</evidence>
<gene>
    <name evidence="3" type="ORF">BN580_00287</name>
    <name evidence="4" type="ORF">MR241_04040</name>
</gene>
<feature type="chain" id="PRO_5041896414" evidence="1">
    <location>
        <begin position="20"/>
        <end position="248"/>
    </location>
</feature>
<feature type="signal peptide" evidence="1">
    <location>
        <begin position="1"/>
        <end position="19"/>
    </location>
</feature>
<dbReference type="AlphaFoldDB" id="R6UAJ3"/>
<evidence type="ECO:0000313" key="3">
    <source>
        <dbReference type="EMBL" id="CDC77096.1"/>
    </source>
</evidence>
<dbReference type="Pfam" id="PF03793">
    <property type="entry name" value="PASTA"/>
    <property type="match status" value="1"/>
</dbReference>
<dbReference type="EMBL" id="CBFW010000418">
    <property type="protein sequence ID" value="CDC77096.1"/>
    <property type="molecule type" value="Genomic_DNA"/>
</dbReference>
<dbReference type="STRING" id="1263015.BN580_00287"/>
<dbReference type="Proteomes" id="UP000017938">
    <property type="component" value="Unassembled WGS sequence"/>
</dbReference>
<accession>R6UAJ3</accession>
<organism evidence="3 5">
    <name type="scientific">Candidatus Colimorpha enterica</name>
    <dbReference type="NCBI Taxonomy" id="3083063"/>
    <lineage>
        <taxon>Bacteria</taxon>
        <taxon>Pseudomonadati</taxon>
        <taxon>Bacteroidota</taxon>
        <taxon>Bacteroidia</taxon>
        <taxon>Bacteroidales</taxon>
        <taxon>Candidatus Colimorpha</taxon>
    </lineage>
</organism>
<dbReference type="CDD" id="cd06577">
    <property type="entry name" value="PASTA_pknB"/>
    <property type="match status" value="1"/>
</dbReference>
<protein>
    <submittedName>
        <fullName evidence="4">PASTA domain-containing protein</fullName>
    </submittedName>
</protein>